<dbReference type="NCBIfam" id="TIGR01620">
    <property type="entry name" value="hyp_HI0043"/>
    <property type="match status" value="1"/>
</dbReference>
<evidence type="ECO:0000256" key="5">
    <source>
        <dbReference type="ARBA" id="ARBA00022692"/>
    </source>
</evidence>
<keyword evidence="5 8" id="KW-0812">Transmembrane</keyword>
<evidence type="ECO:0000313" key="10">
    <source>
        <dbReference type="Proteomes" id="UP000244224"/>
    </source>
</evidence>
<dbReference type="Pfam" id="PF05128">
    <property type="entry name" value="DUF697"/>
    <property type="match status" value="1"/>
</dbReference>
<keyword evidence="3" id="KW-1003">Cell membrane</keyword>
<keyword evidence="10" id="KW-1185">Reference proteome</keyword>
<feature type="transmembrane region" description="Helical" evidence="8">
    <location>
        <begin position="85"/>
        <end position="106"/>
    </location>
</feature>
<reference evidence="9 10" key="1">
    <citation type="submission" date="2018-04" db="EMBL/GenBank/DDBJ databases">
        <title>Genomic Encyclopedia of Archaeal and Bacterial Type Strains, Phase II (KMG-II): from individual species to whole genera.</title>
        <authorList>
            <person name="Goeker M."/>
        </authorList>
    </citation>
    <scope>NUCLEOTIDE SEQUENCE [LARGE SCALE GENOMIC DNA]</scope>
    <source>
        <strain evidence="9 10">DSM 21823</strain>
    </source>
</reference>
<dbReference type="EMBL" id="QBKP01000004">
    <property type="protein sequence ID" value="PTX51006.1"/>
    <property type="molecule type" value="Genomic_DNA"/>
</dbReference>
<dbReference type="AlphaFoldDB" id="A0A2T6B4K5"/>
<dbReference type="InterPro" id="IPR006507">
    <property type="entry name" value="UPF0283"/>
</dbReference>
<comment type="similarity">
    <text evidence="2">Belongs to the UPF0283 family.</text>
</comment>
<proteinExistence type="inferred from homology"/>
<evidence type="ECO:0000256" key="4">
    <source>
        <dbReference type="ARBA" id="ARBA00022519"/>
    </source>
</evidence>
<dbReference type="GO" id="GO:0005886">
    <property type="term" value="C:plasma membrane"/>
    <property type="evidence" value="ECO:0007669"/>
    <property type="project" value="UniProtKB-SubCell"/>
</dbReference>
<evidence type="ECO:0000256" key="2">
    <source>
        <dbReference type="ARBA" id="ARBA00008255"/>
    </source>
</evidence>
<dbReference type="PANTHER" id="PTHR39342:SF1">
    <property type="entry name" value="UPF0283 MEMBRANE PROTEIN YCJF"/>
    <property type="match status" value="1"/>
</dbReference>
<evidence type="ECO:0000313" key="9">
    <source>
        <dbReference type="EMBL" id="PTX51006.1"/>
    </source>
</evidence>
<evidence type="ECO:0000256" key="3">
    <source>
        <dbReference type="ARBA" id="ARBA00022475"/>
    </source>
</evidence>
<keyword evidence="4" id="KW-0997">Cell inner membrane</keyword>
<organism evidence="9 10">
    <name type="scientific">Gemmobacter caeni</name>
    <dbReference type="NCBI Taxonomy" id="589035"/>
    <lineage>
        <taxon>Bacteria</taxon>
        <taxon>Pseudomonadati</taxon>
        <taxon>Pseudomonadota</taxon>
        <taxon>Alphaproteobacteria</taxon>
        <taxon>Rhodobacterales</taxon>
        <taxon>Paracoccaceae</taxon>
        <taxon>Gemmobacter</taxon>
    </lineage>
</organism>
<protein>
    <submittedName>
        <fullName evidence="9">Putative membrane protein</fullName>
    </submittedName>
</protein>
<accession>A0A2T6B4K5</accession>
<dbReference type="RefSeq" id="WP_242013783.1">
    <property type="nucleotide sequence ID" value="NZ_QBKP01000004.1"/>
</dbReference>
<dbReference type="InterPro" id="IPR021147">
    <property type="entry name" value="DUF697"/>
</dbReference>
<dbReference type="Proteomes" id="UP000244224">
    <property type="component" value="Unassembled WGS sequence"/>
</dbReference>
<gene>
    <name evidence="9" type="ORF">C8N34_104124</name>
</gene>
<feature type="transmembrane region" description="Helical" evidence="8">
    <location>
        <begin position="55"/>
        <end position="73"/>
    </location>
</feature>
<evidence type="ECO:0000256" key="7">
    <source>
        <dbReference type="ARBA" id="ARBA00023136"/>
    </source>
</evidence>
<evidence type="ECO:0000256" key="8">
    <source>
        <dbReference type="SAM" id="Phobius"/>
    </source>
</evidence>
<evidence type="ECO:0000256" key="1">
    <source>
        <dbReference type="ARBA" id="ARBA00004429"/>
    </source>
</evidence>
<comment type="caution">
    <text evidence="9">The sequence shown here is derived from an EMBL/GenBank/DDBJ whole genome shotgun (WGS) entry which is preliminary data.</text>
</comment>
<comment type="subcellular location">
    <subcellularLocation>
        <location evidence="1">Cell inner membrane</location>
        <topology evidence="1">Multi-pass membrane protein</topology>
    </subcellularLocation>
</comment>
<name>A0A2T6B4K5_9RHOB</name>
<keyword evidence="6 8" id="KW-1133">Transmembrane helix</keyword>
<evidence type="ECO:0000256" key="6">
    <source>
        <dbReference type="ARBA" id="ARBA00022989"/>
    </source>
</evidence>
<dbReference type="PANTHER" id="PTHR39342">
    <property type="entry name" value="UPF0283 MEMBRANE PROTEIN YCJF"/>
    <property type="match status" value="1"/>
</dbReference>
<feature type="transmembrane region" description="Helical" evidence="8">
    <location>
        <begin position="201"/>
        <end position="221"/>
    </location>
</feature>
<keyword evidence="7 8" id="KW-0472">Membrane</keyword>
<sequence length="343" mass="36419">MSDDDIPPPRRPLLIELDEAAPADPGLAPPVPEAGVSADLVPLPARQQGLTLARALIWALGALFSFALSVAAYDFVASLMASSPWLGWVALVLTGVATGLALVFAAREWIAYLRLSLLDKLRARAIAARQKADLHAARIACAEVASLYRHRPEAGPALQRLRDRQSDVLDADALIDLTEQELLAPLDLAARREIETAARQVATITALVPMALADVATALFANLRMIRRIAQLYGGRSGRFASFGLLRRVFTYLVATGAVALTDDLIGSVAGGGVLSKISRRFGEGVVNGALTARIGVAAMELCRPLPFHALRRPQVTNLMGRALAGVFDRSPAARAATGQAES</sequence>